<dbReference type="GO" id="GO:0016020">
    <property type="term" value="C:membrane"/>
    <property type="evidence" value="ECO:0007669"/>
    <property type="project" value="UniProtKB-SubCell"/>
</dbReference>
<keyword evidence="2" id="KW-0812">Transmembrane</keyword>
<keyword evidence="13" id="KW-1185">Reference proteome</keyword>
<dbReference type="GO" id="GO:0005737">
    <property type="term" value="C:cytoplasm"/>
    <property type="evidence" value="ECO:0007669"/>
    <property type="project" value="TreeGrafter"/>
</dbReference>
<dbReference type="InterPro" id="IPR017941">
    <property type="entry name" value="Rieske_2Fe-2S"/>
</dbReference>
<evidence type="ECO:0000256" key="6">
    <source>
        <dbReference type="ARBA" id="ARBA00023002"/>
    </source>
</evidence>
<dbReference type="GO" id="GO:0051537">
    <property type="term" value="F:2 iron, 2 sulfur cluster binding"/>
    <property type="evidence" value="ECO:0007669"/>
    <property type="project" value="UniProtKB-KW"/>
</dbReference>
<keyword evidence="9" id="KW-0472">Membrane</keyword>
<evidence type="ECO:0000256" key="1">
    <source>
        <dbReference type="ARBA" id="ARBA00004370"/>
    </source>
</evidence>
<comment type="caution">
    <text evidence="12">The sequence shown here is derived from an EMBL/GenBank/DDBJ whole genome shotgun (WGS) entry which is preliminary data.</text>
</comment>
<evidence type="ECO:0000313" key="12">
    <source>
        <dbReference type="EMBL" id="GFH09224.1"/>
    </source>
</evidence>
<evidence type="ECO:0000259" key="11">
    <source>
        <dbReference type="PROSITE" id="PS51296"/>
    </source>
</evidence>
<feature type="region of interest" description="Disordered" evidence="10">
    <location>
        <begin position="1"/>
        <end position="31"/>
    </location>
</feature>
<evidence type="ECO:0000256" key="4">
    <source>
        <dbReference type="ARBA" id="ARBA00022723"/>
    </source>
</evidence>
<organism evidence="12 13">
    <name type="scientific">Haematococcus lacustris</name>
    <name type="common">Green alga</name>
    <name type="synonym">Haematococcus pluvialis</name>
    <dbReference type="NCBI Taxonomy" id="44745"/>
    <lineage>
        <taxon>Eukaryota</taxon>
        <taxon>Viridiplantae</taxon>
        <taxon>Chlorophyta</taxon>
        <taxon>core chlorophytes</taxon>
        <taxon>Chlorophyceae</taxon>
        <taxon>CS clade</taxon>
        <taxon>Chlamydomonadales</taxon>
        <taxon>Haematococcaceae</taxon>
        <taxon>Haematococcus</taxon>
    </lineage>
</organism>
<keyword evidence="8" id="KW-0411">Iron-sulfur</keyword>
<dbReference type="PROSITE" id="PS51296">
    <property type="entry name" value="RIESKE"/>
    <property type="match status" value="1"/>
</dbReference>
<dbReference type="PANTHER" id="PTHR21266">
    <property type="entry name" value="IRON-SULFUR DOMAIN CONTAINING PROTEIN"/>
    <property type="match status" value="1"/>
</dbReference>
<dbReference type="Gene3D" id="2.102.10.10">
    <property type="entry name" value="Rieske [2Fe-2S] iron-sulphur domain"/>
    <property type="match status" value="1"/>
</dbReference>
<keyword evidence="6" id="KW-0560">Oxidoreductase</keyword>
<accession>A0A699YR33</accession>
<feature type="domain" description="Rieske" evidence="11">
    <location>
        <begin position="44"/>
        <end position="80"/>
    </location>
</feature>
<evidence type="ECO:0000313" key="13">
    <source>
        <dbReference type="Proteomes" id="UP000485058"/>
    </source>
</evidence>
<name>A0A699YR33_HAELA</name>
<evidence type="ECO:0000256" key="10">
    <source>
        <dbReference type="SAM" id="MobiDB-lite"/>
    </source>
</evidence>
<dbReference type="PANTHER" id="PTHR21266:SF32">
    <property type="entry name" value="CHOLESTEROL 7-DESATURASE NVD"/>
    <property type="match status" value="1"/>
</dbReference>
<evidence type="ECO:0000256" key="8">
    <source>
        <dbReference type="ARBA" id="ARBA00023014"/>
    </source>
</evidence>
<protein>
    <submittedName>
        <fullName evidence="12">Rieske domain-containing protein</fullName>
    </submittedName>
</protein>
<dbReference type="SUPFAM" id="SSF50022">
    <property type="entry name" value="ISP domain"/>
    <property type="match status" value="1"/>
</dbReference>
<evidence type="ECO:0000256" key="7">
    <source>
        <dbReference type="ARBA" id="ARBA00023004"/>
    </source>
</evidence>
<dbReference type="InterPro" id="IPR050584">
    <property type="entry name" value="Cholesterol_7-desaturase"/>
</dbReference>
<dbReference type="Pfam" id="PF00355">
    <property type="entry name" value="Rieske"/>
    <property type="match status" value="1"/>
</dbReference>
<proteinExistence type="predicted"/>
<dbReference type="GO" id="GO:0046872">
    <property type="term" value="F:metal ion binding"/>
    <property type="evidence" value="ECO:0007669"/>
    <property type="project" value="UniProtKB-KW"/>
</dbReference>
<dbReference type="AlphaFoldDB" id="A0A699YR33"/>
<evidence type="ECO:0000256" key="3">
    <source>
        <dbReference type="ARBA" id="ARBA00022714"/>
    </source>
</evidence>
<reference evidence="12 13" key="1">
    <citation type="submission" date="2020-02" db="EMBL/GenBank/DDBJ databases">
        <title>Draft genome sequence of Haematococcus lacustris strain NIES-144.</title>
        <authorList>
            <person name="Morimoto D."/>
            <person name="Nakagawa S."/>
            <person name="Yoshida T."/>
            <person name="Sawayama S."/>
        </authorList>
    </citation>
    <scope>NUCLEOTIDE SEQUENCE [LARGE SCALE GENOMIC DNA]</scope>
    <source>
        <strain evidence="12 13">NIES-144</strain>
    </source>
</reference>
<dbReference type="InterPro" id="IPR036922">
    <property type="entry name" value="Rieske_2Fe-2S_sf"/>
</dbReference>
<evidence type="ECO:0000256" key="2">
    <source>
        <dbReference type="ARBA" id="ARBA00022692"/>
    </source>
</evidence>
<feature type="compositionally biased region" description="Polar residues" evidence="10">
    <location>
        <begin position="18"/>
        <end position="31"/>
    </location>
</feature>
<sequence length="94" mass="10795">MNRELRIAPLNAKGHQAPLTSPASAPDSSSQVEAAEKMDWFAAWWPVVPVDQVDLLGLKLVVWADSQGRWHTLQDRCPHREQFYYQPYVHALRD</sequence>
<dbReference type="EMBL" id="BLLF01000218">
    <property type="protein sequence ID" value="GFH09224.1"/>
    <property type="molecule type" value="Genomic_DNA"/>
</dbReference>
<evidence type="ECO:0000256" key="5">
    <source>
        <dbReference type="ARBA" id="ARBA00022989"/>
    </source>
</evidence>
<dbReference type="GO" id="GO:0016491">
    <property type="term" value="F:oxidoreductase activity"/>
    <property type="evidence" value="ECO:0007669"/>
    <property type="project" value="UniProtKB-KW"/>
</dbReference>
<evidence type="ECO:0000256" key="9">
    <source>
        <dbReference type="ARBA" id="ARBA00023136"/>
    </source>
</evidence>
<gene>
    <name evidence="12" type="ORF">HaLaN_04327</name>
</gene>
<keyword evidence="5" id="KW-1133">Transmembrane helix</keyword>
<keyword evidence="3" id="KW-0001">2Fe-2S</keyword>
<dbReference type="Proteomes" id="UP000485058">
    <property type="component" value="Unassembled WGS sequence"/>
</dbReference>
<keyword evidence="7" id="KW-0408">Iron</keyword>
<keyword evidence="4" id="KW-0479">Metal-binding</keyword>
<comment type="subcellular location">
    <subcellularLocation>
        <location evidence="1">Membrane</location>
    </subcellularLocation>
</comment>